<reference evidence="1 2" key="1">
    <citation type="submission" date="2018-04" db="EMBL/GenBank/DDBJ databases">
        <title>Brenneria corticis sp.nov.</title>
        <authorList>
            <person name="Li Y."/>
        </authorList>
    </citation>
    <scope>NUCLEOTIDE SEQUENCE [LARGE SCALE GENOMIC DNA]</scope>
    <source>
        <strain evidence="1 2">CFCC 11842</strain>
    </source>
</reference>
<accession>A0A2U1U7M5</accession>
<name>A0A2U1U7M5_9GAMM</name>
<dbReference type="InterPro" id="IPR025528">
    <property type="entry name" value="BrnA_antitoxin"/>
</dbReference>
<keyword evidence="2" id="KW-1185">Reference proteome</keyword>
<dbReference type="AlphaFoldDB" id="A0A2U1U7M5"/>
<organism evidence="1 2">
    <name type="scientific">Brenneria corticis</name>
    <dbReference type="NCBI Taxonomy" id="2173106"/>
    <lineage>
        <taxon>Bacteria</taxon>
        <taxon>Pseudomonadati</taxon>
        <taxon>Pseudomonadota</taxon>
        <taxon>Gammaproteobacteria</taxon>
        <taxon>Enterobacterales</taxon>
        <taxon>Pectobacteriaceae</taxon>
        <taxon>Brenneria</taxon>
    </lineage>
</organism>
<sequence>MLPNMMSEYGLVYLKSRILPVKQTPKRERGMRMKNRKQQIDRLNNMADKDIDYSDAPELPDAVWNNAVRGKFYKPVKVQKTVRIDADVLNWLESEGPGYQTRLNNILRREMEKALRS</sequence>
<proteinExistence type="predicted"/>
<protein>
    <submittedName>
        <fullName evidence="1">Cytoplasmic protein</fullName>
    </submittedName>
</protein>
<dbReference type="Pfam" id="PF14384">
    <property type="entry name" value="BrnA_antitoxin"/>
    <property type="match status" value="1"/>
</dbReference>
<comment type="caution">
    <text evidence="1">The sequence shown here is derived from an EMBL/GenBank/DDBJ whole genome shotgun (WGS) entry which is preliminary data.</text>
</comment>
<dbReference type="EMBL" id="QDKH01000006">
    <property type="protein sequence ID" value="PWC17666.1"/>
    <property type="molecule type" value="Genomic_DNA"/>
</dbReference>
<gene>
    <name evidence="1" type="ORF">DDT56_05250</name>
</gene>
<evidence type="ECO:0000313" key="2">
    <source>
        <dbReference type="Proteomes" id="UP000296159"/>
    </source>
</evidence>
<evidence type="ECO:0000313" key="1">
    <source>
        <dbReference type="EMBL" id="PWC17666.1"/>
    </source>
</evidence>
<dbReference type="Proteomes" id="UP000296159">
    <property type="component" value="Unassembled WGS sequence"/>
</dbReference>